<dbReference type="AlphaFoldDB" id="A0A9P0DT84"/>
<dbReference type="SMART" id="SM00980">
    <property type="entry name" value="THAP"/>
    <property type="match status" value="1"/>
</dbReference>
<dbReference type="PANTHER" id="PTHR23080:SF133">
    <property type="entry name" value="SI:CH211-262I1.5-RELATED"/>
    <property type="match status" value="1"/>
</dbReference>
<evidence type="ECO:0000256" key="6">
    <source>
        <dbReference type="PROSITE-ProRule" id="PRU00309"/>
    </source>
</evidence>
<keyword evidence="3 6" id="KW-0863">Zinc-finger</keyword>
<evidence type="ECO:0000313" key="8">
    <source>
        <dbReference type="EMBL" id="CAH1279978.1"/>
    </source>
</evidence>
<dbReference type="OrthoDB" id="6722344at2759"/>
<dbReference type="EMBL" id="OU898280">
    <property type="protein sequence ID" value="CAH1279978.1"/>
    <property type="molecule type" value="Genomic_DNA"/>
</dbReference>
<dbReference type="Pfam" id="PF13613">
    <property type="entry name" value="HTH_Tnp_4"/>
    <property type="match status" value="1"/>
</dbReference>
<dbReference type="GO" id="GO:0003677">
    <property type="term" value="F:DNA binding"/>
    <property type="evidence" value="ECO:0007669"/>
    <property type="project" value="UniProtKB-UniRule"/>
</dbReference>
<dbReference type="PANTHER" id="PTHR23080">
    <property type="entry name" value="THAP DOMAIN PROTEIN"/>
    <property type="match status" value="1"/>
</dbReference>
<evidence type="ECO:0000313" key="9">
    <source>
        <dbReference type="Proteomes" id="UP001153709"/>
    </source>
</evidence>
<protein>
    <recommendedName>
        <fullName evidence="7">THAP-type domain-containing protein</fullName>
    </recommendedName>
</protein>
<reference evidence="8" key="1">
    <citation type="submission" date="2022-01" db="EMBL/GenBank/DDBJ databases">
        <authorList>
            <person name="King R."/>
        </authorList>
    </citation>
    <scope>NUCLEOTIDE SEQUENCE</scope>
</reference>
<name>A0A9P0DT84_DIABA</name>
<dbReference type="Pfam" id="PF13359">
    <property type="entry name" value="DDE_Tnp_4"/>
    <property type="match status" value="1"/>
</dbReference>
<dbReference type="PROSITE" id="PS50950">
    <property type="entry name" value="ZF_THAP"/>
    <property type="match status" value="1"/>
</dbReference>
<organism evidence="8 9">
    <name type="scientific">Diabrotica balteata</name>
    <name type="common">Banded cucumber beetle</name>
    <dbReference type="NCBI Taxonomy" id="107213"/>
    <lineage>
        <taxon>Eukaryota</taxon>
        <taxon>Metazoa</taxon>
        <taxon>Ecdysozoa</taxon>
        <taxon>Arthropoda</taxon>
        <taxon>Hexapoda</taxon>
        <taxon>Insecta</taxon>
        <taxon>Pterygota</taxon>
        <taxon>Neoptera</taxon>
        <taxon>Endopterygota</taxon>
        <taxon>Coleoptera</taxon>
        <taxon>Polyphaga</taxon>
        <taxon>Cucujiformia</taxon>
        <taxon>Chrysomeloidea</taxon>
        <taxon>Chrysomelidae</taxon>
        <taxon>Galerucinae</taxon>
        <taxon>Diabroticina</taxon>
        <taxon>Diabroticites</taxon>
        <taxon>Diabrotica</taxon>
    </lineage>
</organism>
<dbReference type="GO" id="GO:0008270">
    <property type="term" value="F:zinc ion binding"/>
    <property type="evidence" value="ECO:0007669"/>
    <property type="project" value="UniProtKB-KW"/>
</dbReference>
<evidence type="ECO:0000256" key="2">
    <source>
        <dbReference type="ARBA" id="ARBA00022723"/>
    </source>
</evidence>
<gene>
    <name evidence="8" type="ORF">DIABBA_LOCUS7941</name>
</gene>
<evidence type="ECO:0000256" key="4">
    <source>
        <dbReference type="ARBA" id="ARBA00022833"/>
    </source>
</evidence>
<evidence type="ECO:0000256" key="5">
    <source>
        <dbReference type="ARBA" id="ARBA00023125"/>
    </source>
</evidence>
<keyword evidence="5 6" id="KW-0238">DNA-binding</keyword>
<keyword evidence="9" id="KW-1185">Reference proteome</keyword>
<dbReference type="SUPFAM" id="SSF57716">
    <property type="entry name" value="Glucocorticoid receptor-like (DNA-binding domain)"/>
    <property type="match status" value="1"/>
</dbReference>
<keyword evidence="2" id="KW-0479">Metal-binding</keyword>
<sequence>MVMCWAPNCNHYNVREKCKFYRFPKDTKTRNLWIKLTRRTVEPGPGSFLCSCHFVDGKKENRPTLFQHNEGKAKKFPTPEKRTRVKKEVTETSVTGIIEDVLMHDARSVEEPQPSTSTGSVTTKSLAVVDAENYFLKQNLQQVSEDLKHISEKFSFENIRGNDRLILLYTGLPTEKIFTSLFDLLKNIELNYYYEWKVEKIRKIDQLLMTLMKLRQNFPHEDLAVRFSVAQATVSNIVTTWVHVLHEVVYKQLMGKIPSRNKNKLCLPNCFSSFTNCRIIIDCTEVYTSVSRASMATQKLTYSSYKHRNTCKGLVGVAPNGVVTFVSCLYPGSTSDKKIVKDCGILDHLEAGDLILADKGFLIKDIVPSGVHINIPPFLTTAQFTPEQVRQTECIARARIHVERAIRRMKIFKILDFIPYSLLPHADAVFQVIGALTNMQYPLIKEVEQLYPEGASKSEK</sequence>
<comment type="cofactor">
    <cofactor evidence="1">
        <name>a divalent metal cation</name>
        <dbReference type="ChEBI" id="CHEBI:60240"/>
    </cofactor>
</comment>
<accession>A0A9P0DT84</accession>
<dbReference type="Pfam" id="PF05485">
    <property type="entry name" value="THAP"/>
    <property type="match status" value="1"/>
</dbReference>
<keyword evidence="4" id="KW-0862">Zinc</keyword>
<evidence type="ECO:0000256" key="3">
    <source>
        <dbReference type="ARBA" id="ARBA00022771"/>
    </source>
</evidence>
<evidence type="ECO:0000256" key="1">
    <source>
        <dbReference type="ARBA" id="ARBA00001968"/>
    </source>
</evidence>
<dbReference type="InterPro" id="IPR006612">
    <property type="entry name" value="THAP_Znf"/>
</dbReference>
<dbReference type="InterPro" id="IPR027806">
    <property type="entry name" value="HARBI1_dom"/>
</dbReference>
<feature type="domain" description="THAP-type" evidence="7">
    <location>
        <begin position="1"/>
        <end position="80"/>
    </location>
</feature>
<evidence type="ECO:0000259" key="7">
    <source>
        <dbReference type="PROSITE" id="PS50950"/>
    </source>
</evidence>
<dbReference type="Proteomes" id="UP001153709">
    <property type="component" value="Chromosome 5"/>
</dbReference>
<dbReference type="InterPro" id="IPR027805">
    <property type="entry name" value="Transposase_HTH_dom"/>
</dbReference>
<proteinExistence type="predicted"/>